<sequence>MSSLPPLFLGAAFFLLAAAAVHLRSFGADDGNNGSREAAAATAHLHFYIHYEYTSPRPSALRVVSGRRRSMLLPPSPPSSDDGGGGVAVAAQFGDIVVLNNALTEGPWASSARVSAAQGFGVRLSEGGVVSHVTLHLVLEAGEHRGSSVTVSCRIDVDAKVRESVVLGGTGKFRFARGYMLTSNYDYDLARGGVVEFDVHLLLQS</sequence>
<keyword evidence="4" id="KW-0732">Signal</keyword>
<evidence type="ECO:0000256" key="4">
    <source>
        <dbReference type="RuleBase" id="RU363099"/>
    </source>
</evidence>
<dbReference type="Proteomes" id="UP000243499">
    <property type="component" value="Chromosome 8"/>
</dbReference>
<dbReference type="GO" id="GO:0048046">
    <property type="term" value="C:apoplast"/>
    <property type="evidence" value="ECO:0007669"/>
    <property type="project" value="UniProtKB-SubCell"/>
</dbReference>
<reference evidence="5" key="1">
    <citation type="submission" date="2018-04" db="EMBL/GenBank/DDBJ databases">
        <title>WGS assembly of Panicum hallii.</title>
        <authorList>
            <person name="Lovell J."/>
            <person name="Jenkins J."/>
            <person name="Lowry D."/>
            <person name="Mamidi S."/>
            <person name="Sreedasyam A."/>
            <person name="Weng X."/>
            <person name="Barry K."/>
            <person name="Bonette J."/>
            <person name="Campitelli B."/>
            <person name="Daum C."/>
            <person name="Gordon S."/>
            <person name="Gould B."/>
            <person name="Lipzen A."/>
            <person name="Macqueen A."/>
            <person name="Palacio-Mejia J."/>
            <person name="Plott C."/>
            <person name="Shakirov E."/>
            <person name="Shu S."/>
            <person name="Yoshinaga Y."/>
            <person name="Zane M."/>
            <person name="Rokhsar D."/>
            <person name="Grimwood J."/>
            <person name="Schmutz J."/>
            <person name="Juenger T."/>
        </authorList>
    </citation>
    <scope>NUCLEOTIDE SEQUENCE [LARGE SCALE GENOMIC DNA]</scope>
    <source>
        <strain evidence="5">FIL2</strain>
    </source>
</reference>
<evidence type="ECO:0000256" key="2">
    <source>
        <dbReference type="ARBA" id="ARBA00011738"/>
    </source>
</evidence>
<dbReference type="Gene3D" id="2.40.480.10">
    <property type="entry name" value="Allene oxide cyclase-like"/>
    <property type="match status" value="1"/>
</dbReference>
<dbReference type="AlphaFoldDB" id="A0A2T8I8G4"/>
<keyword evidence="4" id="KW-0052">Apoplast</keyword>
<evidence type="ECO:0000256" key="1">
    <source>
        <dbReference type="ARBA" id="ARBA00010746"/>
    </source>
</evidence>
<gene>
    <name evidence="5" type="ORF">PAHAL_8G109500</name>
</gene>
<comment type="subcellular location">
    <subcellularLocation>
        <location evidence="4">Secreted</location>
        <location evidence="4">Extracellular space</location>
        <location evidence="4">Apoplast</location>
    </subcellularLocation>
</comment>
<comment type="similarity">
    <text evidence="1 4">Belongs to the plant dirigent protein family.</text>
</comment>
<dbReference type="InterPro" id="IPR044859">
    <property type="entry name" value="Allene_oxi_cyc_Dirigent"/>
</dbReference>
<dbReference type="Gramene" id="PVH33960">
    <property type="protein sequence ID" value="PVH33960"/>
    <property type="gene ID" value="PAHAL_8G109500"/>
</dbReference>
<protein>
    <recommendedName>
        <fullName evidence="4">Dirigent protein</fullName>
    </recommendedName>
</protein>
<comment type="subunit">
    <text evidence="2 4">Homodimer.</text>
</comment>
<dbReference type="PANTHER" id="PTHR21495">
    <property type="entry name" value="NUCLEOPORIN-RELATED"/>
    <property type="match status" value="1"/>
</dbReference>
<evidence type="ECO:0000256" key="3">
    <source>
        <dbReference type="ARBA" id="ARBA00022525"/>
    </source>
</evidence>
<dbReference type="InterPro" id="IPR004265">
    <property type="entry name" value="Dirigent"/>
</dbReference>
<comment type="function">
    <text evidence="4">Dirigent proteins impart stereoselectivity on the phenoxy radical-coupling reaction, yielding optically active lignans from two molecules of coniferyl alcohol in the biosynthesis of lignans, flavonolignans, and alkaloids and thus plays a central role in plant secondary metabolism.</text>
</comment>
<proteinExistence type="inferred from homology"/>
<accession>A0A2T8I8G4</accession>
<dbReference type="GO" id="GO:0009699">
    <property type="term" value="P:phenylpropanoid biosynthetic process"/>
    <property type="evidence" value="ECO:0007669"/>
    <property type="project" value="UniProtKB-ARBA"/>
</dbReference>
<feature type="chain" id="PRO_5015370891" description="Dirigent protein" evidence="4">
    <location>
        <begin position="20"/>
        <end position="205"/>
    </location>
</feature>
<evidence type="ECO:0000313" key="5">
    <source>
        <dbReference type="EMBL" id="PVH33960.1"/>
    </source>
</evidence>
<dbReference type="Pfam" id="PF03018">
    <property type="entry name" value="Dirigent"/>
    <property type="match status" value="1"/>
</dbReference>
<dbReference type="EMBL" id="CM008053">
    <property type="protein sequence ID" value="PVH33960.1"/>
    <property type="molecule type" value="Genomic_DNA"/>
</dbReference>
<name>A0A2T8I8G4_9POAL</name>
<keyword evidence="3 4" id="KW-0964">Secreted</keyword>
<organism evidence="5">
    <name type="scientific">Panicum hallii</name>
    <dbReference type="NCBI Taxonomy" id="206008"/>
    <lineage>
        <taxon>Eukaryota</taxon>
        <taxon>Viridiplantae</taxon>
        <taxon>Streptophyta</taxon>
        <taxon>Embryophyta</taxon>
        <taxon>Tracheophyta</taxon>
        <taxon>Spermatophyta</taxon>
        <taxon>Magnoliopsida</taxon>
        <taxon>Liliopsida</taxon>
        <taxon>Poales</taxon>
        <taxon>Poaceae</taxon>
        <taxon>PACMAD clade</taxon>
        <taxon>Panicoideae</taxon>
        <taxon>Panicodae</taxon>
        <taxon>Paniceae</taxon>
        <taxon>Panicinae</taxon>
        <taxon>Panicum</taxon>
        <taxon>Panicum sect. Panicum</taxon>
    </lineage>
</organism>
<feature type="signal peptide" evidence="4">
    <location>
        <begin position="1"/>
        <end position="19"/>
    </location>
</feature>